<evidence type="ECO:0000313" key="4">
    <source>
        <dbReference type="EMBL" id="SPE18514.1"/>
    </source>
</evidence>
<dbReference type="Proteomes" id="UP000239735">
    <property type="component" value="Unassembled WGS sequence"/>
</dbReference>
<name>A0A2N9L656_9BACT</name>
<gene>
    <name evidence="4" type="ORF">SBA5_1570001</name>
</gene>
<feature type="compositionally biased region" description="Basic and acidic residues" evidence="1">
    <location>
        <begin position="200"/>
        <end position="210"/>
    </location>
</feature>
<proteinExistence type="predicted"/>
<dbReference type="Pfam" id="PF13751">
    <property type="entry name" value="DDE_Tnp_1_6"/>
    <property type="match status" value="1"/>
</dbReference>
<evidence type="ECO:0000259" key="2">
    <source>
        <dbReference type="Pfam" id="PF05598"/>
    </source>
</evidence>
<dbReference type="AlphaFoldDB" id="A0A2N9L656"/>
<dbReference type="InterPro" id="IPR047629">
    <property type="entry name" value="IS1182_transpos"/>
</dbReference>
<dbReference type="InterPro" id="IPR008490">
    <property type="entry name" value="Transposase_InsH_N"/>
</dbReference>
<dbReference type="PANTHER" id="PTHR33408:SF4">
    <property type="entry name" value="TRANSPOSASE DDE DOMAIN-CONTAINING PROTEIN"/>
    <property type="match status" value="1"/>
</dbReference>
<dbReference type="EMBL" id="OKRB01000065">
    <property type="protein sequence ID" value="SPE18514.1"/>
    <property type="molecule type" value="Genomic_DNA"/>
</dbReference>
<dbReference type="PANTHER" id="PTHR33408">
    <property type="entry name" value="TRANSPOSASE"/>
    <property type="match status" value="1"/>
</dbReference>
<evidence type="ECO:0000313" key="5">
    <source>
        <dbReference type="Proteomes" id="UP000239735"/>
    </source>
</evidence>
<dbReference type="Pfam" id="PF05598">
    <property type="entry name" value="DUF772"/>
    <property type="match status" value="1"/>
</dbReference>
<feature type="region of interest" description="Disordered" evidence="1">
    <location>
        <begin position="223"/>
        <end position="243"/>
    </location>
</feature>
<reference evidence="5" key="1">
    <citation type="submission" date="2018-02" db="EMBL/GenBank/DDBJ databases">
        <authorList>
            <person name="Hausmann B."/>
        </authorList>
    </citation>
    <scope>NUCLEOTIDE SEQUENCE [LARGE SCALE GENOMIC DNA]</scope>
    <source>
        <strain evidence="5">Peat soil MAG SbA5</strain>
    </source>
</reference>
<feature type="domain" description="Transposase InsH N-terminal" evidence="2">
    <location>
        <begin position="27"/>
        <end position="122"/>
    </location>
</feature>
<sequence length="498" mass="57001">MDSQQNITDPLRFEEIDRAQSVLLPVDIEALVSEDHPARNIWSFVGRLNLEAFVEDVRATEGRAGRDAIHPRLLISIWIYAITRGIHSAREISRQMSYEPGLQWMSGLRIINHHTLSDFRSRNEKALGKLFEQVIALLHMNRLVTLERVTQDGTKIRANVSKKTFSRAEKIRAHLKLAREQMEYLEQQAAQEQSTRKQKAARERAARERAERLEEALEEVQRLQREKKNERDKPAQASTTDADAQFMRTSDHGVAPCLNVQLSVDGAHGFIVGVDVVKQPSDSVQLLPAMDRLKAQWGSYPGAAIADGDYTNHENVLGMADRKIDFYGSWTGRTQGQRGRGAQRRHEDYDASQFRYDQRRNQLVCPEGKRLSYRTTQHPHPGTELYIFTAKGEDCRCCEARKDCCPDLQIGQRGRSASVAIQAVAISRFDRKMQTAAAKMLYKTRSQLAEFPNLWLKEKFKFRRFSVRGRIKARAEALLHALTFNLQRLLRIQPALVT</sequence>
<dbReference type="OrthoDB" id="111180at2"/>
<feature type="domain" description="Transposase DDE" evidence="3">
    <location>
        <begin position="364"/>
        <end position="490"/>
    </location>
</feature>
<evidence type="ECO:0000259" key="3">
    <source>
        <dbReference type="Pfam" id="PF13751"/>
    </source>
</evidence>
<feature type="compositionally biased region" description="Basic and acidic residues" evidence="1">
    <location>
        <begin position="223"/>
        <end position="234"/>
    </location>
</feature>
<accession>A0A2N9L656</accession>
<evidence type="ECO:0008006" key="6">
    <source>
        <dbReference type="Google" id="ProtNLM"/>
    </source>
</evidence>
<dbReference type="InterPro" id="IPR025668">
    <property type="entry name" value="Tnp_DDE_dom"/>
</dbReference>
<protein>
    <recommendedName>
        <fullName evidence="6">Transposase</fullName>
    </recommendedName>
</protein>
<evidence type="ECO:0000256" key="1">
    <source>
        <dbReference type="SAM" id="MobiDB-lite"/>
    </source>
</evidence>
<organism evidence="4 5">
    <name type="scientific">Candidatus Sulfuritelmatomonas gaucii</name>
    <dbReference type="NCBI Taxonomy" id="2043161"/>
    <lineage>
        <taxon>Bacteria</taxon>
        <taxon>Pseudomonadati</taxon>
        <taxon>Acidobacteriota</taxon>
        <taxon>Terriglobia</taxon>
        <taxon>Terriglobales</taxon>
        <taxon>Acidobacteriaceae</taxon>
        <taxon>Candidatus Sulfuritelmatomonas</taxon>
    </lineage>
</organism>
<feature type="region of interest" description="Disordered" evidence="1">
    <location>
        <begin position="188"/>
        <end position="210"/>
    </location>
</feature>
<dbReference type="NCBIfam" id="NF033551">
    <property type="entry name" value="transpos_IS1182"/>
    <property type="match status" value="1"/>
</dbReference>